<dbReference type="RefSeq" id="WP_061795157.1">
    <property type="nucleotide sequence ID" value="NZ_CABITV010000001.1"/>
</dbReference>
<feature type="chain" id="PRO_5011282616" evidence="1">
    <location>
        <begin position="23"/>
        <end position="86"/>
    </location>
</feature>
<dbReference type="GeneID" id="75027792"/>
<evidence type="ECO:0000256" key="1">
    <source>
        <dbReference type="SAM" id="SignalP"/>
    </source>
</evidence>
<feature type="signal peptide" evidence="1">
    <location>
        <begin position="1"/>
        <end position="22"/>
    </location>
</feature>
<evidence type="ECO:0000313" key="3">
    <source>
        <dbReference type="Proteomes" id="UP000215134"/>
    </source>
</evidence>
<dbReference type="Proteomes" id="UP000215134">
    <property type="component" value="Chromosome 1"/>
</dbReference>
<name>A0A240C2E9_SERFI</name>
<dbReference type="InterPro" id="IPR005590">
    <property type="entry name" value="DUF333"/>
</dbReference>
<sequence>MTTSKWLLASAVLFLAACSSNNDEPVQQGNSARINTLQTSANCAGVGGVTTIAHNLNGEALRMCQMPNGMQCEERTLGQGACANAG</sequence>
<keyword evidence="1" id="KW-0732">Signal</keyword>
<organism evidence="2 3">
    <name type="scientific">Serratia ficaria</name>
    <dbReference type="NCBI Taxonomy" id="61651"/>
    <lineage>
        <taxon>Bacteria</taxon>
        <taxon>Pseudomonadati</taxon>
        <taxon>Pseudomonadota</taxon>
        <taxon>Gammaproteobacteria</taxon>
        <taxon>Enterobacterales</taxon>
        <taxon>Yersiniaceae</taxon>
        <taxon>Serratia</taxon>
    </lineage>
</organism>
<dbReference type="AlphaFoldDB" id="A0A240C2E9"/>
<accession>A0A240C2E9</accession>
<evidence type="ECO:0000313" key="2">
    <source>
        <dbReference type="EMBL" id="SNW02085.1"/>
    </source>
</evidence>
<dbReference type="PROSITE" id="PS51257">
    <property type="entry name" value="PROKAR_LIPOPROTEIN"/>
    <property type="match status" value="1"/>
</dbReference>
<dbReference type="KEGG" id="sfj:SAMEA4384070_2641"/>
<dbReference type="EMBL" id="LT906479">
    <property type="protein sequence ID" value="SNW02085.1"/>
    <property type="molecule type" value="Genomic_DNA"/>
</dbReference>
<dbReference type="Pfam" id="PF03891">
    <property type="entry name" value="DUF333"/>
    <property type="match status" value="1"/>
</dbReference>
<reference evidence="2 3" key="1">
    <citation type="submission" date="2017-06" db="EMBL/GenBank/DDBJ databases">
        <authorList>
            <consortium name="Pathogen Informatics"/>
        </authorList>
    </citation>
    <scope>NUCLEOTIDE SEQUENCE [LARGE SCALE GENOMIC DNA]</scope>
    <source>
        <strain evidence="2 3">NCTC12148</strain>
    </source>
</reference>
<proteinExistence type="predicted"/>
<keyword evidence="3" id="KW-1185">Reference proteome</keyword>
<dbReference type="OrthoDB" id="7065744at2"/>
<gene>
    <name evidence="2" type="ORF">SAMEA4384070_02641</name>
</gene>
<protein>
    <submittedName>
        <fullName evidence="2">Putative hemolysin</fullName>
    </submittedName>
</protein>